<evidence type="ECO:0000313" key="3">
    <source>
        <dbReference type="EnsemblMetazoa" id="XP_011674423"/>
    </source>
</evidence>
<dbReference type="OrthoDB" id="2117703at2759"/>
<protein>
    <recommendedName>
        <fullName evidence="2">IQCH-like ATP-grasp domain-containing protein</fullName>
    </recommendedName>
</protein>
<dbReference type="AlphaFoldDB" id="A0A7M7HJY4"/>
<evidence type="ECO:0000313" key="4">
    <source>
        <dbReference type="Proteomes" id="UP000007110"/>
    </source>
</evidence>
<dbReference type="EnsemblMetazoa" id="XM_011676121">
    <property type="protein sequence ID" value="XP_011674423"/>
    <property type="gene ID" value="LOC594109"/>
</dbReference>
<organism evidence="3 4">
    <name type="scientific">Strongylocentrotus purpuratus</name>
    <name type="common">Purple sea urchin</name>
    <dbReference type="NCBI Taxonomy" id="7668"/>
    <lineage>
        <taxon>Eukaryota</taxon>
        <taxon>Metazoa</taxon>
        <taxon>Echinodermata</taxon>
        <taxon>Eleutherozoa</taxon>
        <taxon>Echinozoa</taxon>
        <taxon>Echinoidea</taxon>
        <taxon>Euechinoidea</taxon>
        <taxon>Echinacea</taxon>
        <taxon>Camarodonta</taxon>
        <taxon>Echinidea</taxon>
        <taxon>Strongylocentrotidae</taxon>
        <taxon>Strongylocentrotus</taxon>
    </lineage>
</organism>
<accession>A0A7M7HJY4</accession>
<evidence type="ECO:0000259" key="2">
    <source>
        <dbReference type="Pfam" id="PF24923"/>
    </source>
</evidence>
<dbReference type="PANTHER" id="PTHR14465:SF0">
    <property type="entry name" value="IQ DOMAIN-CONTAINING PROTEIN H"/>
    <property type="match status" value="1"/>
</dbReference>
<dbReference type="CTD" id="64799"/>
<name>A0A7M7HJY4_STRPU</name>
<dbReference type="RefSeq" id="XP_011674423.1">
    <property type="nucleotide sequence ID" value="XM_011676121.2"/>
</dbReference>
<dbReference type="KEGG" id="spu:594109"/>
<dbReference type="GeneID" id="594109"/>
<feature type="region of interest" description="Disordered" evidence="1">
    <location>
        <begin position="291"/>
        <end position="322"/>
    </location>
</feature>
<proteinExistence type="predicted"/>
<dbReference type="Pfam" id="PF24923">
    <property type="entry name" value="ATP-grasp_IQCH"/>
    <property type="match status" value="1"/>
</dbReference>
<sequence>MTEVVDRRPEDVGQILVKVQEDLQHLRDELLQKSLAGGTRELVNIQLLENAIQKAEDGIKEQSEKILNVVNNRVTTLPSVDSKIKIQEPSFSQEAIWDLSTVNDSNQHGRNDRKLGRLTAIEPSSGGGPFGPAPGQQSKYNLNMKILSDPTNSQNRKVINENYSVSLPIIVDKRKHKPPTQKFVIGSTVDHLAVLPKANRVDPQLLPPAITEKDAKKGILSLMERGLIPPAAELTLDPSPVRQRIVTLHDPQERKEIKAGSGPFGDGMFNLAAVKLDSDILNAHRDQTSALRGNVNTPKTLQTGHSDETWASPRSRGHSAKSNKSLDLVAVSVKTLEPLPPPTTPASEFKHLSHRFVVQHGRVRDHTKDYLGFKQHYCLSWGNIVTMLKYLQKLLTNYAIPIAFISGDKLADLAIEYELNRPPSKEVLLSVVMNIDDVSTIMNQPGRRFLAPDGTHMAVCKIQATWRRHKDRTAYLEYRRKKWAAGVIAISWIMNVKMSKVKKQLKISRKNELDAFRRRAKTLQKSWDRIQQSRRVLIHLPSLGYSQKIRSTIGDFNIQQNQQMARLCDLSDPNVEVIYISPVTLNDETLQYYNKLLGLKDAVHSGNVDDQKDMATRFKIIVPEAVNSFPTHSMCLATFLKYSPRAIERIKNLIIGKEAYLVPGVMHKDDLAVADILDVPVLGSEPEVSHLYSTKSGSKRIFTSANVDIPPSDYDVYSIQQIHESLAQLVTENLNVKRYLFKLDDEFDGRGIAYCDVTPNLRCHAWAKKEELRYGEKWEKKWAQEPAFIKIHSEMSDILATHATPVNKKLFPTWEKFLEAFLSQGGVIEACPPSDSVTSLTVNMLIEPNGHMSIISCGDQIHADSPFNCWGLSVPQSSVDAKPLNEACIKIAKCCRQRGVLGYFAIDFVTFIDSTTQEQKLWAVDLNLWYDDSVAMTLLMLYVTGGILDTQNYVFNVPPVKKEKKKSKHRRKFEYTEPEEPPNTARYAVMSTRLLHTNLTVIHYSVFFQMCRAHGIGYDIKEKQGTVFTLIDSFKREGIGMLAIGEQLQGVLANFARNLSVIHQEISAPNMQGQTNFKYVISDIEGILGTTIQNMDKANEEKVEAAN</sequence>
<dbReference type="InterPro" id="IPR038752">
    <property type="entry name" value="IQCH"/>
</dbReference>
<dbReference type="InterPro" id="IPR056855">
    <property type="entry name" value="ATP-grasp_IQCH"/>
</dbReference>
<reference evidence="3" key="2">
    <citation type="submission" date="2021-01" db="UniProtKB">
        <authorList>
            <consortium name="EnsemblMetazoa"/>
        </authorList>
    </citation>
    <scope>IDENTIFICATION</scope>
</reference>
<dbReference type="OMA" id="MHEFIIR"/>
<keyword evidence="4" id="KW-1185">Reference proteome</keyword>
<evidence type="ECO:0000256" key="1">
    <source>
        <dbReference type="SAM" id="MobiDB-lite"/>
    </source>
</evidence>
<feature type="domain" description="IQCH-like ATP-grasp" evidence="2">
    <location>
        <begin position="686"/>
        <end position="951"/>
    </location>
</feature>
<dbReference type="Proteomes" id="UP000007110">
    <property type="component" value="Unassembled WGS sequence"/>
</dbReference>
<dbReference type="PROSITE" id="PS50096">
    <property type="entry name" value="IQ"/>
    <property type="match status" value="1"/>
</dbReference>
<dbReference type="FunCoup" id="A0A7M7HJY4">
    <property type="interactions" value="46"/>
</dbReference>
<feature type="compositionally biased region" description="Polar residues" evidence="1">
    <location>
        <begin position="291"/>
        <end position="304"/>
    </location>
</feature>
<dbReference type="InParanoid" id="A0A7M7HJY4"/>
<dbReference type="PANTHER" id="PTHR14465">
    <property type="entry name" value="IQ DOMAIN-CONTAINING PROTEIN H"/>
    <property type="match status" value="1"/>
</dbReference>
<reference evidence="4" key="1">
    <citation type="submission" date="2015-02" db="EMBL/GenBank/DDBJ databases">
        <title>Genome sequencing for Strongylocentrotus purpuratus.</title>
        <authorList>
            <person name="Murali S."/>
            <person name="Liu Y."/>
            <person name="Vee V."/>
            <person name="English A."/>
            <person name="Wang M."/>
            <person name="Skinner E."/>
            <person name="Han Y."/>
            <person name="Muzny D.M."/>
            <person name="Worley K.C."/>
            <person name="Gibbs R.A."/>
        </authorList>
    </citation>
    <scope>NUCLEOTIDE SEQUENCE</scope>
</reference>